<organism evidence="3 4">
    <name type="scientific">Fontibacillus panacisegetis</name>
    <dbReference type="NCBI Taxonomy" id="670482"/>
    <lineage>
        <taxon>Bacteria</taxon>
        <taxon>Bacillati</taxon>
        <taxon>Bacillota</taxon>
        <taxon>Bacilli</taxon>
        <taxon>Bacillales</taxon>
        <taxon>Paenibacillaceae</taxon>
        <taxon>Fontibacillus</taxon>
    </lineage>
</organism>
<keyword evidence="1 3" id="KW-0808">Transferase</keyword>
<feature type="domain" description="Methyltransferase" evidence="2">
    <location>
        <begin position="49"/>
        <end position="146"/>
    </location>
</feature>
<dbReference type="InterPro" id="IPR029063">
    <property type="entry name" value="SAM-dependent_MTases_sf"/>
</dbReference>
<dbReference type="PANTHER" id="PTHR43861">
    <property type="entry name" value="TRANS-ACONITATE 2-METHYLTRANSFERASE-RELATED"/>
    <property type="match status" value="1"/>
</dbReference>
<evidence type="ECO:0000313" key="3">
    <source>
        <dbReference type="EMBL" id="SDF52430.1"/>
    </source>
</evidence>
<protein>
    <submittedName>
        <fullName evidence="3">tRNA (Cmo5U34)-methyltransferase</fullName>
    </submittedName>
</protein>
<dbReference type="STRING" id="670482.SAMN04488542_11248"/>
<dbReference type="GO" id="GO:0008168">
    <property type="term" value="F:methyltransferase activity"/>
    <property type="evidence" value="ECO:0007669"/>
    <property type="project" value="UniProtKB-KW"/>
</dbReference>
<dbReference type="Gene3D" id="3.40.50.150">
    <property type="entry name" value="Vaccinia Virus protein VP39"/>
    <property type="match status" value="1"/>
</dbReference>
<sequence length="238" mass="27445">MESKNEVSIKFNKAARDYDKQRRKLIPCFDDFYNIAVSLLQSDAQHPRILDLGAGTGLLSSMLHQKYPEAHFTLIDLSEKMLEMAKKRFDGYNNVSYVLGDYTNYVEYDSQNKYDFIVSALSIHHLNDEDKVELYQNVYENLKDGGIFVNADQVLGSTLFLESLYTSDWRQKVEASDLSRDEIDAAYERTKLDQMGSLESQIKAMQKIGYLDVDCVYKNYNFVVLHGRKAKSHSLKTL</sequence>
<reference evidence="3 4" key="1">
    <citation type="submission" date="2016-10" db="EMBL/GenBank/DDBJ databases">
        <authorList>
            <person name="de Groot N.N."/>
        </authorList>
    </citation>
    <scope>NUCLEOTIDE SEQUENCE [LARGE SCALE GENOMIC DNA]</scope>
    <source>
        <strain evidence="3 4">DSM 28129</strain>
    </source>
</reference>
<dbReference type="Pfam" id="PF13649">
    <property type="entry name" value="Methyltransf_25"/>
    <property type="match status" value="1"/>
</dbReference>
<dbReference type="EMBL" id="FNBG01000012">
    <property type="protein sequence ID" value="SDF52430.1"/>
    <property type="molecule type" value="Genomic_DNA"/>
</dbReference>
<dbReference type="RefSeq" id="WP_091230218.1">
    <property type="nucleotide sequence ID" value="NZ_FNBG01000012.1"/>
</dbReference>
<dbReference type="SUPFAM" id="SSF53335">
    <property type="entry name" value="S-adenosyl-L-methionine-dependent methyltransferases"/>
    <property type="match status" value="1"/>
</dbReference>
<accession>A0A1G7LTZ2</accession>
<evidence type="ECO:0000256" key="1">
    <source>
        <dbReference type="ARBA" id="ARBA00022679"/>
    </source>
</evidence>
<gene>
    <name evidence="3" type="ORF">SAMN04488542_11248</name>
</gene>
<dbReference type="Gene3D" id="6.10.140.280">
    <property type="match status" value="1"/>
</dbReference>
<evidence type="ECO:0000259" key="2">
    <source>
        <dbReference type="Pfam" id="PF13649"/>
    </source>
</evidence>
<dbReference type="CDD" id="cd02440">
    <property type="entry name" value="AdoMet_MTases"/>
    <property type="match status" value="1"/>
</dbReference>
<dbReference type="OrthoDB" id="465705at2"/>
<dbReference type="InterPro" id="IPR041698">
    <property type="entry name" value="Methyltransf_25"/>
</dbReference>
<dbReference type="GO" id="GO:0032259">
    <property type="term" value="P:methylation"/>
    <property type="evidence" value="ECO:0007669"/>
    <property type="project" value="UniProtKB-KW"/>
</dbReference>
<name>A0A1G7LTZ2_9BACL</name>
<keyword evidence="3" id="KW-0489">Methyltransferase</keyword>
<dbReference type="AlphaFoldDB" id="A0A1G7LTZ2"/>
<evidence type="ECO:0000313" key="4">
    <source>
        <dbReference type="Proteomes" id="UP000198972"/>
    </source>
</evidence>
<dbReference type="Proteomes" id="UP000198972">
    <property type="component" value="Unassembled WGS sequence"/>
</dbReference>
<proteinExistence type="predicted"/>
<keyword evidence="4" id="KW-1185">Reference proteome</keyword>